<organism evidence="1 2">
    <name type="scientific">Myceligenerans crystallogenes</name>
    <dbReference type="NCBI Taxonomy" id="316335"/>
    <lineage>
        <taxon>Bacteria</taxon>
        <taxon>Bacillati</taxon>
        <taxon>Actinomycetota</taxon>
        <taxon>Actinomycetes</taxon>
        <taxon>Micrococcales</taxon>
        <taxon>Promicromonosporaceae</taxon>
        <taxon>Myceligenerans</taxon>
    </lineage>
</organism>
<comment type="caution">
    <text evidence="1">The sequence shown here is derived from an EMBL/GenBank/DDBJ whole genome shotgun (WGS) entry which is preliminary data.</text>
</comment>
<dbReference type="EMBL" id="BAAANL010000002">
    <property type="protein sequence ID" value="GAA1856924.1"/>
    <property type="molecule type" value="Genomic_DNA"/>
</dbReference>
<protein>
    <submittedName>
        <fullName evidence="1">Streptomycin 6-kinase</fullName>
    </submittedName>
</protein>
<dbReference type="RefSeq" id="WP_344100730.1">
    <property type="nucleotide sequence ID" value="NZ_BAAANL010000002.1"/>
</dbReference>
<dbReference type="Proteomes" id="UP001501094">
    <property type="component" value="Unassembled WGS sequence"/>
</dbReference>
<gene>
    <name evidence="1" type="ORF">GCM10009751_12800</name>
</gene>
<dbReference type="Pfam" id="PF04655">
    <property type="entry name" value="APH_6_hur"/>
    <property type="match status" value="1"/>
</dbReference>
<reference evidence="1 2" key="1">
    <citation type="journal article" date="2019" name="Int. J. Syst. Evol. Microbiol.">
        <title>The Global Catalogue of Microorganisms (GCM) 10K type strain sequencing project: providing services to taxonomists for standard genome sequencing and annotation.</title>
        <authorList>
            <consortium name="The Broad Institute Genomics Platform"/>
            <consortium name="The Broad Institute Genome Sequencing Center for Infectious Disease"/>
            <person name="Wu L."/>
            <person name="Ma J."/>
        </authorList>
    </citation>
    <scope>NUCLEOTIDE SEQUENCE [LARGE SCALE GENOMIC DNA]</scope>
    <source>
        <strain evidence="1 2">JCM 14326</strain>
    </source>
</reference>
<keyword evidence="2" id="KW-1185">Reference proteome</keyword>
<accession>A0ABN2NC62</accession>
<dbReference type="SUPFAM" id="SSF56112">
    <property type="entry name" value="Protein kinase-like (PK-like)"/>
    <property type="match status" value="1"/>
</dbReference>
<evidence type="ECO:0000313" key="1">
    <source>
        <dbReference type="EMBL" id="GAA1856924.1"/>
    </source>
</evidence>
<dbReference type="InterPro" id="IPR011009">
    <property type="entry name" value="Kinase-like_dom_sf"/>
</dbReference>
<evidence type="ECO:0000313" key="2">
    <source>
        <dbReference type="Proteomes" id="UP001501094"/>
    </source>
</evidence>
<sequence>MLTLPASLQVFAGRGPEWAGWLDRLPRLLQDLLEEWELTPDGVVGHGRTAAVLPVVSDDGARCVLKAGWPHWEAEHEALALRMWHGNGAVRLLRADPHRFALLLERLHTRDLREEWDVRACEVVGGLYGRLHVAAPPQLRRLSDQAERWAGELSGLAKGSPLPRRLVEQAASIARDFAADDATDGRLLHTDLHFENVLAAHGLREGEDWLAIDPKPLSGDPHYELAPMLWNEYSLYEGRLREGVRQRFRTLVETAGLDEQRARDWVILRMLVNVKGELLENGAPDQDFVTACLAIAKAVQD</sequence>
<proteinExistence type="predicted"/>
<name>A0ABN2NC62_9MICO</name>
<dbReference type="InterPro" id="IPR006748">
    <property type="entry name" value="NH2Glyco/OHUrea_AB-resist_kin"/>
</dbReference>